<reference evidence="3 4" key="1">
    <citation type="submission" date="2024-04" db="EMBL/GenBank/DDBJ databases">
        <title>Luteolibacter sp. isolated from soil.</title>
        <authorList>
            <person name="An J."/>
        </authorList>
    </citation>
    <scope>NUCLEOTIDE SEQUENCE [LARGE SCALE GENOMIC DNA]</scope>
    <source>
        <strain evidence="3 4">Y139</strain>
    </source>
</reference>
<feature type="compositionally biased region" description="Basic residues" evidence="1">
    <location>
        <begin position="75"/>
        <end position="93"/>
    </location>
</feature>
<dbReference type="RefSeq" id="WP_341407923.1">
    <property type="nucleotide sequence ID" value="NZ_JBBUKT010000016.1"/>
</dbReference>
<dbReference type="EMBL" id="JBBUKT010000016">
    <property type="protein sequence ID" value="MEK7954155.1"/>
    <property type="molecule type" value="Genomic_DNA"/>
</dbReference>
<feature type="transmembrane region" description="Helical" evidence="2">
    <location>
        <begin position="147"/>
        <end position="169"/>
    </location>
</feature>
<feature type="compositionally biased region" description="Basic residues" evidence="1">
    <location>
        <begin position="43"/>
        <end position="63"/>
    </location>
</feature>
<organism evidence="3 4">
    <name type="scientific">Luteolibacter soli</name>
    <dbReference type="NCBI Taxonomy" id="3135280"/>
    <lineage>
        <taxon>Bacteria</taxon>
        <taxon>Pseudomonadati</taxon>
        <taxon>Verrucomicrobiota</taxon>
        <taxon>Verrucomicrobiia</taxon>
        <taxon>Verrucomicrobiales</taxon>
        <taxon>Verrucomicrobiaceae</taxon>
        <taxon>Luteolibacter</taxon>
    </lineage>
</organism>
<feature type="transmembrane region" description="Helical" evidence="2">
    <location>
        <begin position="12"/>
        <end position="35"/>
    </location>
</feature>
<gene>
    <name evidence="3" type="ORF">WKV53_26800</name>
</gene>
<proteinExistence type="predicted"/>
<keyword evidence="2" id="KW-0812">Transmembrane</keyword>
<keyword evidence="4" id="KW-1185">Reference proteome</keyword>
<feature type="compositionally biased region" description="Low complexity" evidence="1">
    <location>
        <begin position="64"/>
        <end position="74"/>
    </location>
</feature>
<accession>A0ABU9B386</accession>
<evidence type="ECO:0000256" key="2">
    <source>
        <dbReference type="SAM" id="Phobius"/>
    </source>
</evidence>
<evidence type="ECO:0000256" key="1">
    <source>
        <dbReference type="SAM" id="MobiDB-lite"/>
    </source>
</evidence>
<comment type="caution">
    <text evidence="3">The sequence shown here is derived from an EMBL/GenBank/DDBJ whole genome shotgun (WGS) entry which is preliminary data.</text>
</comment>
<evidence type="ECO:0008006" key="5">
    <source>
        <dbReference type="Google" id="ProtNLM"/>
    </source>
</evidence>
<evidence type="ECO:0000313" key="3">
    <source>
        <dbReference type="EMBL" id="MEK7954155.1"/>
    </source>
</evidence>
<sequence>MKEIWELAISPAMLPLTILLVPVGLYWILTLVGIAGHGISHGHGHGHVSHHGGGHHGGGHHGPVHGAHGAAHGPGHAHGHAHAHSHTHGQHHHGQGEHHFFADLLQGALRVVNAEEMPVMGVLSVLILFLWGGAMLGNYWFNPGSSGSMGALVILGALVSAVIFTRLVLTPLKPLFKFLQNDPEPEAPLIGRTGYVRTAFVDEKYGQVVVDNRGAPIIVGARTAQDSEPIERNAHVLLVSRDEDSGLYVVRSAQ</sequence>
<keyword evidence="2" id="KW-1133">Transmembrane helix</keyword>
<protein>
    <recommendedName>
        <fullName evidence="5">DUF1449 family protein</fullName>
    </recommendedName>
</protein>
<name>A0ABU9B386_9BACT</name>
<dbReference type="Proteomes" id="UP001371305">
    <property type="component" value="Unassembled WGS sequence"/>
</dbReference>
<evidence type="ECO:0000313" key="4">
    <source>
        <dbReference type="Proteomes" id="UP001371305"/>
    </source>
</evidence>
<feature type="transmembrane region" description="Helical" evidence="2">
    <location>
        <begin position="119"/>
        <end position="141"/>
    </location>
</feature>
<feature type="region of interest" description="Disordered" evidence="1">
    <location>
        <begin position="43"/>
        <end position="95"/>
    </location>
</feature>
<keyword evidence="2" id="KW-0472">Membrane</keyword>